<dbReference type="InterPro" id="IPR036291">
    <property type="entry name" value="NAD(P)-bd_dom_sf"/>
</dbReference>
<dbReference type="PRINTS" id="PR00081">
    <property type="entry name" value="GDHRDH"/>
</dbReference>
<name>A0A0G2E7C9_PHACM</name>
<dbReference type="InterPro" id="IPR052184">
    <property type="entry name" value="SDR_enzymes"/>
</dbReference>
<dbReference type="Pfam" id="PF00106">
    <property type="entry name" value="adh_short"/>
    <property type="match status" value="1"/>
</dbReference>
<organism evidence="1 2">
    <name type="scientific">Phaeomoniella chlamydospora</name>
    <name type="common">Phaeoacremonium chlamydosporum</name>
    <dbReference type="NCBI Taxonomy" id="158046"/>
    <lineage>
        <taxon>Eukaryota</taxon>
        <taxon>Fungi</taxon>
        <taxon>Dikarya</taxon>
        <taxon>Ascomycota</taxon>
        <taxon>Pezizomycotina</taxon>
        <taxon>Eurotiomycetes</taxon>
        <taxon>Chaetothyriomycetidae</taxon>
        <taxon>Phaeomoniellales</taxon>
        <taxon>Phaeomoniellaceae</taxon>
        <taxon>Phaeomoniella</taxon>
    </lineage>
</organism>
<dbReference type="PANTHER" id="PTHR45458:SF2">
    <property type="entry name" value="OXIDOREDUCTASE, SHORT CHAIN DEHYDROGENASE_REDUCTASE FAMILY SUPERFAMILY (AFU_ORTHOLOGUE AFUA_3G13450)"/>
    <property type="match status" value="1"/>
</dbReference>
<proteinExistence type="predicted"/>
<protein>
    <submittedName>
        <fullName evidence="1">Putative short chain dehydrogenase reductase family superfamily</fullName>
    </submittedName>
</protein>
<keyword evidence="2" id="KW-1185">Reference proteome</keyword>
<reference evidence="1 2" key="1">
    <citation type="submission" date="2015-05" db="EMBL/GenBank/DDBJ databases">
        <title>Distinctive expansion of gene families associated with plant cell wall degradation and secondary metabolism in the genomes of grapevine trunk pathogens.</title>
        <authorList>
            <person name="Lawrence D.P."/>
            <person name="Travadon R."/>
            <person name="Rolshausen P.E."/>
            <person name="Baumgartner K."/>
        </authorList>
    </citation>
    <scope>NUCLEOTIDE SEQUENCE [LARGE SCALE GENOMIC DNA]</scope>
    <source>
        <strain evidence="1">UCRPC4</strain>
    </source>
</reference>
<dbReference type="OrthoDB" id="5296at2759"/>
<dbReference type="EMBL" id="LCWF01000120">
    <property type="protein sequence ID" value="KKY18544.1"/>
    <property type="molecule type" value="Genomic_DNA"/>
</dbReference>
<accession>A0A0G2E7C9</accession>
<reference evidence="1 2" key="2">
    <citation type="submission" date="2015-05" db="EMBL/GenBank/DDBJ databases">
        <authorList>
            <person name="Morales-Cruz A."/>
            <person name="Amrine K.C."/>
            <person name="Cantu D."/>
        </authorList>
    </citation>
    <scope>NUCLEOTIDE SEQUENCE [LARGE SCALE GENOMIC DNA]</scope>
    <source>
        <strain evidence="1">UCRPC4</strain>
    </source>
</reference>
<gene>
    <name evidence="1" type="ORF">UCRPC4_g04880</name>
</gene>
<dbReference type="Proteomes" id="UP000053317">
    <property type="component" value="Unassembled WGS sequence"/>
</dbReference>
<dbReference type="SUPFAM" id="SSF51735">
    <property type="entry name" value="NAD(P)-binding Rossmann-fold domains"/>
    <property type="match status" value="1"/>
</dbReference>
<evidence type="ECO:0000313" key="2">
    <source>
        <dbReference type="Proteomes" id="UP000053317"/>
    </source>
</evidence>
<dbReference type="InterPro" id="IPR002347">
    <property type="entry name" value="SDR_fam"/>
</dbReference>
<comment type="caution">
    <text evidence="1">The sequence shown here is derived from an EMBL/GenBank/DDBJ whole genome shotgun (WGS) entry which is preliminary data.</text>
</comment>
<dbReference type="PANTHER" id="PTHR45458">
    <property type="entry name" value="SHORT-CHAIN DEHYDROGENASE/REDUCTASE SDR"/>
    <property type="match status" value="1"/>
</dbReference>
<dbReference type="Gene3D" id="3.40.50.720">
    <property type="entry name" value="NAD(P)-binding Rossmann-like Domain"/>
    <property type="match status" value="1"/>
</dbReference>
<evidence type="ECO:0000313" key="1">
    <source>
        <dbReference type="EMBL" id="KKY18544.1"/>
    </source>
</evidence>
<sequence>MSSVLIIGATRGLGASLVKAFAQDASTDVYGTSRSSSIPTEPNGDIHWITSIDVASESAGSKLADSLKGKTIDIVVITAGYFPDESFDEPNWEAEIKTYTISSIGPVFIVAALVKAGILQKGSKAILVSSEAGSITLRDESEGGGKYAHHASKAALNMVGKLLSFDLKDKGIAVGLVHPGFMRTEMTKSVGFDQFWDEGGAITPDEAAKSLIEFTVSFDINKTGQFWAPRGPADIGTVEKVLGKKSELPTPLQLPW</sequence>
<dbReference type="AlphaFoldDB" id="A0A0G2E7C9"/>
<dbReference type="GO" id="GO:0016616">
    <property type="term" value="F:oxidoreductase activity, acting on the CH-OH group of donors, NAD or NADP as acceptor"/>
    <property type="evidence" value="ECO:0007669"/>
    <property type="project" value="TreeGrafter"/>
</dbReference>